<dbReference type="AlphaFoldDB" id="A0A4P0Y8H2"/>
<keyword evidence="5" id="KW-0997">Cell inner membrane</keyword>
<evidence type="ECO:0000259" key="11">
    <source>
        <dbReference type="Pfam" id="PF00528"/>
    </source>
</evidence>
<dbReference type="GO" id="GO:0043190">
    <property type="term" value="C:ATP-binding cassette (ABC) transporter complex"/>
    <property type="evidence" value="ECO:0007669"/>
    <property type="project" value="InterPro"/>
</dbReference>
<dbReference type="InterPro" id="IPR043429">
    <property type="entry name" value="ArtM/GltK/GlnP/TcyL/YhdX-like"/>
</dbReference>
<keyword evidence="4" id="KW-1003">Cell membrane</keyword>
<evidence type="ECO:0000313" key="12">
    <source>
        <dbReference type="EMBL" id="VTM56166.1"/>
    </source>
</evidence>
<name>A0A4P0Y8H2_KLEPN</name>
<evidence type="ECO:0000256" key="4">
    <source>
        <dbReference type="ARBA" id="ARBA00022475"/>
    </source>
</evidence>
<dbReference type="PANTHER" id="PTHR30614">
    <property type="entry name" value="MEMBRANE COMPONENT OF AMINO ACID ABC TRANSPORTER"/>
    <property type="match status" value="1"/>
</dbReference>
<evidence type="ECO:0000256" key="1">
    <source>
        <dbReference type="ARBA" id="ARBA00004429"/>
    </source>
</evidence>
<feature type="transmembrane region" description="Helical" evidence="10">
    <location>
        <begin position="12"/>
        <end position="34"/>
    </location>
</feature>
<dbReference type="NCBIfam" id="TIGR01726">
    <property type="entry name" value="HEQRo_perm_3TM"/>
    <property type="match status" value="1"/>
</dbReference>
<dbReference type="PANTHER" id="PTHR30614:SF35">
    <property type="entry name" value="ABC TRANSPORTER PERMEASE PROTEIN"/>
    <property type="match status" value="1"/>
</dbReference>
<dbReference type="InterPro" id="IPR035906">
    <property type="entry name" value="MetI-like_sf"/>
</dbReference>
<organism evidence="12">
    <name type="scientific">Klebsiella pneumoniae</name>
    <dbReference type="NCBI Taxonomy" id="573"/>
    <lineage>
        <taxon>Bacteria</taxon>
        <taxon>Pseudomonadati</taxon>
        <taxon>Pseudomonadota</taxon>
        <taxon>Gammaproteobacteria</taxon>
        <taxon>Enterobacterales</taxon>
        <taxon>Enterobacteriaceae</taxon>
        <taxon>Klebsiella/Raoultella group</taxon>
        <taxon>Klebsiella</taxon>
        <taxon>Klebsiella pneumoniae complex</taxon>
    </lineage>
</organism>
<evidence type="ECO:0000256" key="9">
    <source>
        <dbReference type="ARBA" id="ARBA00023136"/>
    </source>
</evidence>
<sequence length="119" mass="12497">MLSRVWGGYVEIIRNTPFVVQLFFIVFGLPNLGLKMTAGEAALLAMVVNLGAYSTEIVRAGIQVTPKGQWEAGRVLGAQPDANLRSRRTAPGAAADLSGAGQPVHHCDARLVSGVAGLL</sequence>
<evidence type="ECO:0000256" key="7">
    <source>
        <dbReference type="ARBA" id="ARBA00022970"/>
    </source>
</evidence>
<comment type="subcellular location">
    <subcellularLocation>
        <location evidence="1">Cell inner membrane</location>
        <topology evidence="1">Multi-pass membrane protein</topology>
    </subcellularLocation>
</comment>
<dbReference type="GO" id="GO:0006865">
    <property type="term" value="P:amino acid transport"/>
    <property type="evidence" value="ECO:0007669"/>
    <property type="project" value="UniProtKB-KW"/>
</dbReference>
<keyword evidence="9 10" id="KW-0472">Membrane</keyword>
<dbReference type="CDD" id="cd06261">
    <property type="entry name" value="TM_PBP2"/>
    <property type="match status" value="1"/>
</dbReference>
<gene>
    <name evidence="12" type="primary">tcyB</name>
    <name evidence="12" type="ORF">NCTC9183_03897</name>
</gene>
<dbReference type="SUPFAM" id="SSF161098">
    <property type="entry name" value="MetI-like"/>
    <property type="match status" value="1"/>
</dbReference>
<proteinExistence type="inferred from homology"/>
<dbReference type="InterPro" id="IPR000515">
    <property type="entry name" value="MetI-like"/>
</dbReference>
<keyword evidence="6 10" id="KW-0812">Transmembrane</keyword>
<dbReference type="EMBL" id="CABDVL010000003">
    <property type="protein sequence ID" value="VTM56166.1"/>
    <property type="molecule type" value="Genomic_DNA"/>
</dbReference>
<evidence type="ECO:0000256" key="8">
    <source>
        <dbReference type="ARBA" id="ARBA00022989"/>
    </source>
</evidence>
<keyword evidence="3" id="KW-0813">Transport</keyword>
<dbReference type="Gene3D" id="1.10.3720.10">
    <property type="entry name" value="MetI-like"/>
    <property type="match status" value="1"/>
</dbReference>
<accession>A0A4P0Y8H2</accession>
<feature type="domain" description="ABC transmembrane type-1" evidence="11">
    <location>
        <begin position="2"/>
        <end position="80"/>
    </location>
</feature>
<protein>
    <submittedName>
        <fullName evidence="12">Amino acid ABC transporter</fullName>
    </submittedName>
</protein>
<evidence type="ECO:0000256" key="5">
    <source>
        <dbReference type="ARBA" id="ARBA00022519"/>
    </source>
</evidence>
<evidence type="ECO:0000256" key="6">
    <source>
        <dbReference type="ARBA" id="ARBA00022692"/>
    </source>
</evidence>
<dbReference type="Pfam" id="PF00528">
    <property type="entry name" value="BPD_transp_1"/>
    <property type="match status" value="1"/>
</dbReference>
<dbReference type="GO" id="GO:0022857">
    <property type="term" value="F:transmembrane transporter activity"/>
    <property type="evidence" value="ECO:0007669"/>
    <property type="project" value="InterPro"/>
</dbReference>
<comment type="similarity">
    <text evidence="2">Belongs to the binding-protein-dependent transport system permease family. HisMQ subfamily.</text>
</comment>
<evidence type="ECO:0000256" key="2">
    <source>
        <dbReference type="ARBA" id="ARBA00010072"/>
    </source>
</evidence>
<reference evidence="12" key="1">
    <citation type="submission" date="2019-04" db="EMBL/GenBank/DDBJ databases">
        <authorList>
            <consortium name="Pathogen Informatics"/>
        </authorList>
    </citation>
    <scope>NUCLEOTIDE SEQUENCE</scope>
    <source>
        <strain evidence="12">NCTC9183</strain>
    </source>
</reference>
<dbReference type="Proteomes" id="UP000507695">
    <property type="component" value="Unassembled WGS sequence"/>
</dbReference>
<evidence type="ECO:0000256" key="10">
    <source>
        <dbReference type="SAM" id="Phobius"/>
    </source>
</evidence>
<keyword evidence="7" id="KW-0029">Amino-acid transport</keyword>
<keyword evidence="8 10" id="KW-1133">Transmembrane helix</keyword>
<dbReference type="InterPro" id="IPR010065">
    <property type="entry name" value="AA_ABC_transptr_permease_3TM"/>
</dbReference>
<evidence type="ECO:0000256" key="3">
    <source>
        <dbReference type="ARBA" id="ARBA00022448"/>
    </source>
</evidence>